<accession>A0A1R3GXL4</accession>
<dbReference type="Proteomes" id="UP000188268">
    <property type="component" value="Unassembled WGS sequence"/>
</dbReference>
<comment type="subcellular location">
    <subcellularLocation>
        <location evidence="1 6">Membrane</location>
        <topology evidence="1 6">Multi-pass membrane protein</topology>
    </subcellularLocation>
</comment>
<evidence type="ECO:0000259" key="7">
    <source>
        <dbReference type="Pfam" id="PF00892"/>
    </source>
</evidence>
<feature type="transmembrane region" description="Helical" evidence="6">
    <location>
        <begin position="183"/>
        <end position="203"/>
    </location>
</feature>
<evidence type="ECO:0000313" key="9">
    <source>
        <dbReference type="Proteomes" id="UP000188268"/>
    </source>
</evidence>
<reference evidence="8 9" key="1">
    <citation type="submission" date="2013-09" db="EMBL/GenBank/DDBJ databases">
        <title>Corchorus capsularis genome sequencing.</title>
        <authorList>
            <person name="Alam M."/>
            <person name="Haque M.S."/>
            <person name="Islam M.S."/>
            <person name="Emdad E.M."/>
            <person name="Islam M.M."/>
            <person name="Ahmed B."/>
            <person name="Halim A."/>
            <person name="Hossen Q.M.M."/>
            <person name="Hossain M.Z."/>
            <person name="Ahmed R."/>
            <person name="Khan M.M."/>
            <person name="Islam R."/>
            <person name="Rashid M.M."/>
            <person name="Khan S.A."/>
            <person name="Rahman M.S."/>
            <person name="Alam M."/>
        </authorList>
    </citation>
    <scope>NUCLEOTIDE SEQUENCE [LARGE SCALE GENOMIC DNA]</scope>
    <source>
        <strain evidence="9">cv. CVL-1</strain>
        <tissue evidence="8">Whole seedling</tissue>
    </source>
</reference>
<dbReference type="EMBL" id="AWWV01013126">
    <property type="protein sequence ID" value="OMO62823.1"/>
    <property type="molecule type" value="Genomic_DNA"/>
</dbReference>
<feature type="transmembrane region" description="Helical" evidence="6">
    <location>
        <begin position="103"/>
        <end position="122"/>
    </location>
</feature>
<feature type="domain" description="EamA" evidence="7">
    <location>
        <begin position="185"/>
        <end position="323"/>
    </location>
</feature>
<comment type="caution">
    <text evidence="8">The sequence shown here is derived from an EMBL/GenBank/DDBJ whole genome shotgun (WGS) entry which is preliminary data.</text>
</comment>
<dbReference type="GO" id="GO:0022857">
    <property type="term" value="F:transmembrane transporter activity"/>
    <property type="evidence" value="ECO:0007669"/>
    <property type="project" value="InterPro"/>
</dbReference>
<dbReference type="InterPro" id="IPR030184">
    <property type="entry name" value="WAT1-related"/>
</dbReference>
<protein>
    <recommendedName>
        <fullName evidence="6">WAT1-related protein</fullName>
    </recommendedName>
</protein>
<keyword evidence="5 6" id="KW-0472">Membrane</keyword>
<feature type="transmembrane region" description="Helical" evidence="6">
    <location>
        <begin position="39"/>
        <end position="57"/>
    </location>
</feature>
<proteinExistence type="inferred from homology"/>
<comment type="similarity">
    <text evidence="2 6">Belongs to the drug/metabolite transporter (DMT) superfamily. Plant drug/metabolite exporter (P-DME) (TC 2.A.7.4) family.</text>
</comment>
<evidence type="ECO:0000256" key="3">
    <source>
        <dbReference type="ARBA" id="ARBA00022692"/>
    </source>
</evidence>
<dbReference type="OrthoDB" id="1728340at2759"/>
<organism evidence="8 9">
    <name type="scientific">Corchorus capsularis</name>
    <name type="common">Jute</name>
    <dbReference type="NCBI Taxonomy" id="210143"/>
    <lineage>
        <taxon>Eukaryota</taxon>
        <taxon>Viridiplantae</taxon>
        <taxon>Streptophyta</taxon>
        <taxon>Embryophyta</taxon>
        <taxon>Tracheophyta</taxon>
        <taxon>Spermatophyta</taxon>
        <taxon>Magnoliopsida</taxon>
        <taxon>eudicotyledons</taxon>
        <taxon>Gunneridae</taxon>
        <taxon>Pentapetalae</taxon>
        <taxon>rosids</taxon>
        <taxon>malvids</taxon>
        <taxon>Malvales</taxon>
        <taxon>Malvaceae</taxon>
        <taxon>Grewioideae</taxon>
        <taxon>Apeibeae</taxon>
        <taxon>Corchorus</taxon>
    </lineage>
</organism>
<evidence type="ECO:0000256" key="2">
    <source>
        <dbReference type="ARBA" id="ARBA00007635"/>
    </source>
</evidence>
<name>A0A1R3GXL4_COCAP</name>
<evidence type="ECO:0000256" key="1">
    <source>
        <dbReference type="ARBA" id="ARBA00004141"/>
    </source>
</evidence>
<dbReference type="GO" id="GO:0016020">
    <property type="term" value="C:membrane"/>
    <property type="evidence" value="ECO:0007669"/>
    <property type="project" value="UniProtKB-SubCell"/>
</dbReference>
<dbReference type="InterPro" id="IPR000620">
    <property type="entry name" value="EamA_dom"/>
</dbReference>
<dbReference type="Pfam" id="PF00892">
    <property type="entry name" value="EamA"/>
    <property type="match status" value="2"/>
</dbReference>
<gene>
    <name evidence="8" type="ORF">CCACVL1_22622</name>
</gene>
<evidence type="ECO:0000256" key="6">
    <source>
        <dbReference type="RuleBase" id="RU363077"/>
    </source>
</evidence>
<feature type="transmembrane region" description="Helical" evidence="6">
    <location>
        <begin position="251"/>
        <end position="269"/>
    </location>
</feature>
<dbReference type="Gramene" id="OMO62823">
    <property type="protein sequence ID" value="OMO62823"/>
    <property type="gene ID" value="CCACVL1_22622"/>
</dbReference>
<feature type="transmembrane region" description="Helical" evidence="6">
    <location>
        <begin position="281"/>
        <end position="299"/>
    </location>
</feature>
<dbReference type="PANTHER" id="PTHR31218">
    <property type="entry name" value="WAT1-RELATED PROTEIN"/>
    <property type="match status" value="1"/>
</dbReference>
<feature type="transmembrane region" description="Helical" evidence="6">
    <location>
        <begin position="215"/>
        <end position="236"/>
    </location>
</feature>
<keyword evidence="4 6" id="KW-1133">Transmembrane helix</keyword>
<dbReference type="AlphaFoldDB" id="A0A1R3GXL4"/>
<evidence type="ECO:0000256" key="4">
    <source>
        <dbReference type="ARBA" id="ARBA00022989"/>
    </source>
</evidence>
<dbReference type="SUPFAM" id="SSF103481">
    <property type="entry name" value="Multidrug resistance efflux transporter EmrE"/>
    <property type="match status" value="2"/>
</dbReference>
<sequence>MGKIDNYKPALAMIGVQFGLAAFNLLSRAALLQGMSSSVFVFYRQGVATLCLVIIAVMSGRGHIFRSCLGLKSFGWIFLASFVGIALMQNMYNEGLFLSSSTIASAMANLVPVVTFLIATILRFERINFKSLASFAKILGTIICVSGAISMSFLKGPKLLNTAMQSSPSIKYLFSLQGGDKRWLLGCLLLTGSNLAWALRAIMQVPIIESCPDNLQSTFWMCFLSTLQSGVFALFVERKFEAWNILNSNQELTYCFLTGIVLAVYYYVLTWCTSIRGPLYATMYNPLCTVIVAFFSALVLHEETYVGSLVGAFAVIIGLYVFLSGKAKELEEMKQETDPRLLKKQPNNLEEEYSDENNCRIDIEKPLLSAGTST</sequence>
<keyword evidence="3 6" id="KW-0812">Transmembrane</keyword>
<evidence type="ECO:0000313" key="8">
    <source>
        <dbReference type="EMBL" id="OMO62823.1"/>
    </source>
</evidence>
<feature type="domain" description="EamA" evidence="7">
    <location>
        <begin position="11"/>
        <end position="146"/>
    </location>
</feature>
<feature type="transmembrane region" description="Helical" evidence="6">
    <location>
        <begin position="134"/>
        <end position="154"/>
    </location>
</feature>
<keyword evidence="9" id="KW-1185">Reference proteome</keyword>
<feature type="transmembrane region" description="Helical" evidence="6">
    <location>
        <begin position="305"/>
        <end position="323"/>
    </location>
</feature>
<evidence type="ECO:0000256" key="5">
    <source>
        <dbReference type="ARBA" id="ARBA00023136"/>
    </source>
</evidence>
<feature type="transmembrane region" description="Helical" evidence="6">
    <location>
        <begin position="69"/>
        <end position="91"/>
    </location>
</feature>
<dbReference type="InterPro" id="IPR037185">
    <property type="entry name" value="EmrE-like"/>
</dbReference>